<dbReference type="PROSITE" id="PS50106">
    <property type="entry name" value="PDZ"/>
    <property type="match status" value="1"/>
</dbReference>
<dbReference type="Gene3D" id="2.30.42.10">
    <property type="match status" value="1"/>
</dbReference>
<dbReference type="InterPro" id="IPR036034">
    <property type="entry name" value="PDZ_sf"/>
</dbReference>
<evidence type="ECO:0000256" key="1">
    <source>
        <dbReference type="ARBA" id="ARBA00022670"/>
    </source>
</evidence>
<sequence length="322" mass="32758">MLDRADNTNNSENPGDGLLLDAYSSSVANAVETVGPAVCRVETPAGRRAGLGSGVVISSDGLVVTNSHVVGQANTVKVIVPDGATAEARVLGRDPDTDIALLRANSNFSAVAELGDSKSLRRGQIAIAIGNPLGFDWTVTAGVVSALGRSMRASTGRLIDDVIQTDAALNPGNSGGPLVATNGKVIGINTAVIQGAQGIAFAVAANTARFVVSEIMRHGRVRRAFVGISADTVPLPRRAALAAGLATASALRVRSMETAGPAAQAGVAVGDLILSVDGHAVTGVDDLIRLLDGERIGKKVELTVVRAARITSLVVTPIARVS</sequence>
<keyword evidence="5" id="KW-1185">Reference proteome</keyword>
<dbReference type="SUPFAM" id="SSF50494">
    <property type="entry name" value="Trypsin-like serine proteases"/>
    <property type="match status" value="1"/>
</dbReference>
<evidence type="ECO:0000259" key="3">
    <source>
        <dbReference type="PROSITE" id="PS50106"/>
    </source>
</evidence>
<dbReference type="Pfam" id="PF13365">
    <property type="entry name" value="Trypsin_2"/>
    <property type="match status" value="1"/>
</dbReference>
<keyword evidence="2" id="KW-0378">Hydrolase</keyword>
<dbReference type="Gene3D" id="2.40.10.120">
    <property type="match status" value="1"/>
</dbReference>
<dbReference type="InterPro" id="IPR041489">
    <property type="entry name" value="PDZ_6"/>
</dbReference>
<evidence type="ECO:0000313" key="4">
    <source>
        <dbReference type="EMBL" id="SFK42537.1"/>
    </source>
</evidence>
<protein>
    <submittedName>
        <fullName evidence="4">Serine protease, S1-C subfamily, contains C-terminal PDZ domain</fullName>
    </submittedName>
</protein>
<dbReference type="AlphaFoldDB" id="A0A1I3ZEQ8"/>
<organism evidence="4 5">
    <name type="scientific">Neomesorhizobium albiziae</name>
    <dbReference type="NCBI Taxonomy" id="335020"/>
    <lineage>
        <taxon>Bacteria</taxon>
        <taxon>Pseudomonadati</taxon>
        <taxon>Pseudomonadota</taxon>
        <taxon>Alphaproteobacteria</taxon>
        <taxon>Hyphomicrobiales</taxon>
        <taxon>Phyllobacteriaceae</taxon>
        <taxon>Neomesorhizobium</taxon>
    </lineage>
</organism>
<evidence type="ECO:0000256" key="2">
    <source>
        <dbReference type="ARBA" id="ARBA00022801"/>
    </source>
</evidence>
<evidence type="ECO:0000313" key="5">
    <source>
        <dbReference type="Proteomes" id="UP000323300"/>
    </source>
</evidence>
<dbReference type="PRINTS" id="PR00834">
    <property type="entry name" value="PROTEASES2C"/>
</dbReference>
<dbReference type="PANTHER" id="PTHR43343">
    <property type="entry name" value="PEPTIDASE S12"/>
    <property type="match status" value="1"/>
</dbReference>
<dbReference type="InterPro" id="IPR001478">
    <property type="entry name" value="PDZ"/>
</dbReference>
<feature type="domain" description="PDZ" evidence="3">
    <location>
        <begin position="232"/>
        <end position="308"/>
    </location>
</feature>
<dbReference type="EMBL" id="FOSL01000006">
    <property type="protein sequence ID" value="SFK42537.1"/>
    <property type="molecule type" value="Genomic_DNA"/>
</dbReference>
<keyword evidence="1 4" id="KW-0645">Protease</keyword>
<dbReference type="InterPro" id="IPR001940">
    <property type="entry name" value="Peptidase_S1C"/>
</dbReference>
<dbReference type="InterPro" id="IPR009003">
    <property type="entry name" value="Peptidase_S1_PA"/>
</dbReference>
<dbReference type="SMART" id="SM00228">
    <property type="entry name" value="PDZ"/>
    <property type="match status" value="1"/>
</dbReference>
<reference evidence="4 5" key="1">
    <citation type="submission" date="2016-10" db="EMBL/GenBank/DDBJ databases">
        <authorList>
            <person name="Varghese N."/>
            <person name="Submissions S."/>
        </authorList>
    </citation>
    <scope>NUCLEOTIDE SEQUENCE [LARGE SCALE GENOMIC DNA]</scope>
    <source>
        <strain evidence="4 5">DSM 21822</strain>
    </source>
</reference>
<dbReference type="InterPro" id="IPR051201">
    <property type="entry name" value="Chloro_Bact_Ser_Proteases"/>
</dbReference>
<dbReference type="GO" id="GO:0006508">
    <property type="term" value="P:proteolysis"/>
    <property type="evidence" value="ECO:0007669"/>
    <property type="project" value="UniProtKB-KW"/>
</dbReference>
<dbReference type="OrthoDB" id="7358927at2"/>
<dbReference type="PANTHER" id="PTHR43343:SF3">
    <property type="entry name" value="PROTEASE DO-LIKE 8, CHLOROPLASTIC"/>
    <property type="match status" value="1"/>
</dbReference>
<dbReference type="RefSeq" id="WP_149760479.1">
    <property type="nucleotide sequence ID" value="NZ_BSPE01000031.1"/>
</dbReference>
<name>A0A1I3ZEQ8_9HYPH</name>
<proteinExistence type="predicted"/>
<dbReference type="SUPFAM" id="SSF50156">
    <property type="entry name" value="PDZ domain-like"/>
    <property type="match status" value="1"/>
</dbReference>
<dbReference type="Proteomes" id="UP000323300">
    <property type="component" value="Unassembled WGS sequence"/>
</dbReference>
<accession>A0A1I3ZEQ8</accession>
<dbReference type="Pfam" id="PF17820">
    <property type="entry name" value="PDZ_6"/>
    <property type="match status" value="1"/>
</dbReference>
<gene>
    <name evidence="4" type="ORF">SAMN04488498_106119</name>
</gene>
<dbReference type="GO" id="GO:0004252">
    <property type="term" value="F:serine-type endopeptidase activity"/>
    <property type="evidence" value="ECO:0007669"/>
    <property type="project" value="InterPro"/>
</dbReference>